<accession>A0A0W8G154</accession>
<dbReference type="EMBL" id="LNQE01000395">
    <property type="protein sequence ID" value="KUG26874.1"/>
    <property type="molecule type" value="Genomic_DNA"/>
</dbReference>
<name>A0A0W8G154_9ZZZZ</name>
<reference evidence="1" key="1">
    <citation type="journal article" date="2015" name="Proc. Natl. Acad. Sci. U.S.A.">
        <title>Networks of energetic and metabolic interactions define dynamics in microbial communities.</title>
        <authorList>
            <person name="Embree M."/>
            <person name="Liu J.K."/>
            <person name="Al-Bassam M.M."/>
            <person name="Zengler K."/>
        </authorList>
    </citation>
    <scope>NUCLEOTIDE SEQUENCE</scope>
</reference>
<comment type="caution">
    <text evidence="1">The sequence shown here is derived from an EMBL/GenBank/DDBJ whole genome shotgun (WGS) entry which is preliminary data.</text>
</comment>
<organism evidence="1">
    <name type="scientific">hydrocarbon metagenome</name>
    <dbReference type="NCBI Taxonomy" id="938273"/>
    <lineage>
        <taxon>unclassified sequences</taxon>
        <taxon>metagenomes</taxon>
        <taxon>ecological metagenomes</taxon>
    </lineage>
</organism>
<dbReference type="AlphaFoldDB" id="A0A0W8G154"/>
<evidence type="ECO:0000313" key="1">
    <source>
        <dbReference type="EMBL" id="KUG26874.1"/>
    </source>
</evidence>
<proteinExistence type="predicted"/>
<sequence>MKKLFTILLLLGFVLSVNAQFRDDLNNKVSIREGFLNPETSNNLFGFIDPSKFSMNHQVSMSYSAFAGQGVALGVYTNSLRYDFSENLNFQVDASLVNSPYNTIGEGFSNNINGIYLSRAAVNFKPSENTRISLEFRQLPGGYYNNYYNPYYYLSPSFDRERKFHQLQEAK</sequence>
<gene>
    <name evidence="1" type="ORF">ASZ90_003281</name>
</gene>
<protein>
    <submittedName>
        <fullName evidence="1">Uncharacterized protein</fullName>
    </submittedName>
</protein>